<evidence type="ECO:0000313" key="2">
    <source>
        <dbReference type="Proteomes" id="UP000593562"/>
    </source>
</evidence>
<protein>
    <submittedName>
        <fullName evidence="1">Uncharacterized protein</fullName>
    </submittedName>
</protein>
<dbReference type="Proteomes" id="UP000593562">
    <property type="component" value="Unassembled WGS sequence"/>
</dbReference>
<name>A0A7J7CM31_TRIWF</name>
<dbReference type="InParanoid" id="A0A7J7CM31"/>
<accession>A0A7J7CM31</accession>
<gene>
    <name evidence="1" type="ORF">HS088_TW15G00588</name>
</gene>
<organism evidence="1 2">
    <name type="scientific">Tripterygium wilfordii</name>
    <name type="common">Thunder God vine</name>
    <dbReference type="NCBI Taxonomy" id="458696"/>
    <lineage>
        <taxon>Eukaryota</taxon>
        <taxon>Viridiplantae</taxon>
        <taxon>Streptophyta</taxon>
        <taxon>Embryophyta</taxon>
        <taxon>Tracheophyta</taxon>
        <taxon>Spermatophyta</taxon>
        <taxon>Magnoliopsida</taxon>
        <taxon>eudicotyledons</taxon>
        <taxon>Gunneridae</taxon>
        <taxon>Pentapetalae</taxon>
        <taxon>rosids</taxon>
        <taxon>fabids</taxon>
        <taxon>Celastrales</taxon>
        <taxon>Celastraceae</taxon>
        <taxon>Tripterygium</taxon>
    </lineage>
</organism>
<dbReference type="AlphaFoldDB" id="A0A7J7CM31"/>
<reference evidence="1 2" key="1">
    <citation type="journal article" date="2020" name="Nat. Commun.">
        <title>Genome of Tripterygium wilfordii and identification of cytochrome P450 involved in triptolide biosynthesis.</title>
        <authorList>
            <person name="Tu L."/>
            <person name="Su P."/>
            <person name="Zhang Z."/>
            <person name="Gao L."/>
            <person name="Wang J."/>
            <person name="Hu T."/>
            <person name="Zhou J."/>
            <person name="Zhang Y."/>
            <person name="Zhao Y."/>
            <person name="Liu Y."/>
            <person name="Song Y."/>
            <person name="Tong Y."/>
            <person name="Lu Y."/>
            <person name="Yang J."/>
            <person name="Xu C."/>
            <person name="Jia M."/>
            <person name="Peters R.J."/>
            <person name="Huang L."/>
            <person name="Gao W."/>
        </authorList>
    </citation>
    <scope>NUCLEOTIDE SEQUENCE [LARGE SCALE GENOMIC DNA]</scope>
    <source>
        <strain evidence="2">cv. XIE 37</strain>
        <tissue evidence="1">Leaf</tissue>
    </source>
</reference>
<evidence type="ECO:0000313" key="1">
    <source>
        <dbReference type="EMBL" id="KAF5735088.1"/>
    </source>
</evidence>
<dbReference type="EMBL" id="JAAARO010000015">
    <property type="protein sequence ID" value="KAF5735088.1"/>
    <property type="molecule type" value="Genomic_DNA"/>
</dbReference>
<keyword evidence="2" id="KW-1185">Reference proteome</keyword>
<comment type="caution">
    <text evidence="1">The sequence shown here is derived from an EMBL/GenBank/DDBJ whole genome shotgun (WGS) entry which is preliminary data.</text>
</comment>
<sequence length="72" mass="8659">MFPYLGRKAPKVDLKYLQAVNSDQKCIDLWPSSCVLWTWRIVKERTAMEHWPSPISRYSYNDPAYERIDRHT</sequence>
<proteinExistence type="predicted"/>